<dbReference type="GO" id="GO:0009279">
    <property type="term" value="C:cell outer membrane"/>
    <property type="evidence" value="ECO:0007669"/>
    <property type="project" value="UniProtKB-SubCell"/>
</dbReference>
<keyword evidence="5" id="KW-0998">Cell outer membrane</keyword>
<dbReference type="OrthoDB" id="5694214at2"/>
<comment type="similarity">
    <text evidence="2">Belongs to the SusD family.</text>
</comment>
<dbReference type="KEGG" id="pob:LPB03_10560"/>
<dbReference type="EMBL" id="LSFM01000023">
    <property type="protein sequence ID" value="OBY62595.1"/>
    <property type="molecule type" value="Genomic_DNA"/>
</dbReference>
<evidence type="ECO:0000256" key="3">
    <source>
        <dbReference type="ARBA" id="ARBA00022729"/>
    </source>
</evidence>
<evidence type="ECO:0000256" key="1">
    <source>
        <dbReference type="ARBA" id="ARBA00004442"/>
    </source>
</evidence>
<comment type="subcellular location">
    <subcellularLocation>
        <location evidence="1">Cell outer membrane</location>
    </subcellularLocation>
</comment>
<sequence length="646" mass="73463">MYHFKILRKMKKILNLKRITSILFILLITTSCELEEVNREIQDTDLVYTSVTGYEGVINYAYNSLYYFYGKLDGIGAQEMGTDLWWSESYLSPYTQYGSELTTTQGQNQVFWQGFYAAINYANLGIYYADKVTDYTDEQRNEKVAEAYFIRGWSYLQIVEQYGGVVLRTLPSSIDSEKENFPVRSTELEFYDLILSDLEFAAKYLPVSQGAEKGRASKKAALGMLAKAYLQRTRLGDEALYASKALKVAKDLIDNQAAYGCGLWESTDTESGYAQLWDGPNNKNNKEFLFLESIDPNDETRANPEGNNRGRTRQYYEMDLKNVGAEWGTTEKNCAWYGRANSNGIKPTKYLLTEIFTPEKNPADTRFQNTFFTEYYNSRWSDFKISSEVLAKYEKDPALAGHVIKNTAGTYYSGEVYYDGRTVYRPTVNASGNVNMVDNDSDGYLDGISVFTPNYPMTAAEKYSLPFLIATPDEMFDSSGRWVTDASSSLGAYYKKCYPSFNKFSSIYWIYNNQRWLGDVPILRLGDVYLIAAEAALRASNDQATAAGYVNTLRKRAAITSRQNEMIVPVGQVDLDFILAERARELTGEQVRWEDLKRFGKLNNTYLNRTNPDITGFVDDKHIVRPVPQSFLDAIGNANEFGTNGY</sequence>
<comment type="caution">
    <text evidence="8">The sequence shown here is derived from an EMBL/GenBank/DDBJ whole genome shotgun (WGS) entry which is preliminary data.</text>
</comment>
<protein>
    <recommendedName>
        <fullName evidence="10">Carbohydrate-binding protein SusD</fullName>
    </recommendedName>
</protein>
<dbReference type="Pfam" id="PF07980">
    <property type="entry name" value="SusD_RagB"/>
    <property type="match status" value="1"/>
</dbReference>
<dbReference type="STRING" id="1774273.LPB03_10560"/>
<dbReference type="InterPro" id="IPR012944">
    <property type="entry name" value="SusD_RagB_dom"/>
</dbReference>
<evidence type="ECO:0000259" key="6">
    <source>
        <dbReference type="Pfam" id="PF07980"/>
    </source>
</evidence>
<keyword evidence="9" id="KW-1185">Reference proteome</keyword>
<evidence type="ECO:0000256" key="2">
    <source>
        <dbReference type="ARBA" id="ARBA00006275"/>
    </source>
</evidence>
<feature type="domain" description="SusD-like N-terminal" evidence="7">
    <location>
        <begin position="85"/>
        <end position="230"/>
    </location>
</feature>
<keyword evidence="3" id="KW-0732">Signal</keyword>
<organism evidence="8 9">
    <name type="scientific">Polaribacter vadi</name>
    <dbReference type="NCBI Taxonomy" id="1774273"/>
    <lineage>
        <taxon>Bacteria</taxon>
        <taxon>Pseudomonadati</taxon>
        <taxon>Bacteroidota</taxon>
        <taxon>Flavobacteriia</taxon>
        <taxon>Flavobacteriales</taxon>
        <taxon>Flavobacteriaceae</taxon>
    </lineage>
</organism>
<gene>
    <name evidence="8" type="ORF">LPB3_10570</name>
</gene>
<reference evidence="9" key="1">
    <citation type="submission" date="2016-02" db="EMBL/GenBank/DDBJ databases">
        <authorList>
            <person name="Shin S.-K."/>
            <person name="Yi H."/>
            <person name="Kim E."/>
        </authorList>
    </citation>
    <scope>NUCLEOTIDE SEQUENCE [LARGE SCALE GENOMIC DNA]</scope>
    <source>
        <strain evidence="9">LPB0003</strain>
    </source>
</reference>
<keyword evidence="4" id="KW-0472">Membrane</keyword>
<proteinExistence type="inferred from homology"/>
<evidence type="ECO:0000313" key="9">
    <source>
        <dbReference type="Proteomes" id="UP000092584"/>
    </source>
</evidence>
<name>A0A1B8TSW6_9FLAO</name>
<evidence type="ECO:0000313" key="8">
    <source>
        <dbReference type="EMBL" id="OBY62595.1"/>
    </source>
</evidence>
<accession>A0A1B8TSW6</accession>
<dbReference type="InterPro" id="IPR011990">
    <property type="entry name" value="TPR-like_helical_dom_sf"/>
</dbReference>
<feature type="domain" description="RagB/SusD" evidence="6">
    <location>
        <begin position="346"/>
        <end position="615"/>
    </location>
</feature>
<dbReference type="Gene3D" id="1.25.40.390">
    <property type="match status" value="1"/>
</dbReference>
<evidence type="ECO:0000256" key="5">
    <source>
        <dbReference type="ARBA" id="ARBA00023237"/>
    </source>
</evidence>
<dbReference type="AlphaFoldDB" id="A0A1B8TSW6"/>
<dbReference type="InterPro" id="IPR033985">
    <property type="entry name" value="SusD-like_N"/>
</dbReference>
<evidence type="ECO:0000259" key="7">
    <source>
        <dbReference type="Pfam" id="PF14322"/>
    </source>
</evidence>
<dbReference type="Pfam" id="PF14322">
    <property type="entry name" value="SusD-like_3"/>
    <property type="match status" value="1"/>
</dbReference>
<dbReference type="SUPFAM" id="SSF48452">
    <property type="entry name" value="TPR-like"/>
    <property type="match status" value="1"/>
</dbReference>
<dbReference type="PROSITE" id="PS51257">
    <property type="entry name" value="PROKAR_LIPOPROTEIN"/>
    <property type="match status" value="1"/>
</dbReference>
<evidence type="ECO:0000256" key="4">
    <source>
        <dbReference type="ARBA" id="ARBA00023136"/>
    </source>
</evidence>
<evidence type="ECO:0008006" key="10">
    <source>
        <dbReference type="Google" id="ProtNLM"/>
    </source>
</evidence>
<dbReference type="Proteomes" id="UP000092584">
    <property type="component" value="Unassembled WGS sequence"/>
</dbReference>